<organism evidence="2 3">
    <name type="scientific">Marinactinospora rubrisoli</name>
    <dbReference type="NCBI Taxonomy" id="2715399"/>
    <lineage>
        <taxon>Bacteria</taxon>
        <taxon>Bacillati</taxon>
        <taxon>Actinomycetota</taxon>
        <taxon>Actinomycetes</taxon>
        <taxon>Streptosporangiales</taxon>
        <taxon>Nocardiopsidaceae</taxon>
        <taxon>Marinactinospora</taxon>
    </lineage>
</organism>
<dbReference type="InterPro" id="IPR022521">
    <property type="entry name" value="Rv3660c"/>
</dbReference>
<dbReference type="RefSeq" id="WP_379867992.1">
    <property type="nucleotide sequence ID" value="NZ_JBHTBH010000001.1"/>
</dbReference>
<name>A0ABW2KA48_9ACTN</name>
<dbReference type="Gene3D" id="3.40.50.300">
    <property type="entry name" value="P-loop containing nucleotide triphosphate hydrolases"/>
    <property type="match status" value="1"/>
</dbReference>
<comment type="caution">
    <text evidence="2">The sequence shown here is derived from an EMBL/GenBank/DDBJ whole genome shotgun (WGS) entry which is preliminary data.</text>
</comment>
<dbReference type="EMBL" id="JBHTBH010000001">
    <property type="protein sequence ID" value="MFC7326213.1"/>
    <property type="molecule type" value="Genomic_DNA"/>
</dbReference>
<sequence>MDTTHAPPAAPARPLLVTADSRLLDDLLRLAAAADVEVTVAHAAAHARRDWDRAPLVVAGADLVPALARLDPDRHPNVVVVEAATATGHPDDTAEDLDRLWPSALRVGAREVLALPEAETRLVDLLAEAADGGPSGAALVAVVGGRGGAGASLVAIALALAGQRHGARTLLVDADPLGGGLDLLLGHEHAEGARWAEFLARRGRMSWQALRGALPSVRGFTLLTWSHGTAADIPAAAMRAVLASAARGSGLVVADLPRALGPSAEEALRRSTVALVVLPADVHAVVAASRLVPVVREHAADVRLVVRCGRGRLAADVVAATLDLPVAGELIDEPGLARALERGDVPAGRAGSPLAAFGSAFVAELCGTAGARR</sequence>
<keyword evidence="3" id="KW-1185">Reference proteome</keyword>
<dbReference type="SUPFAM" id="SSF52540">
    <property type="entry name" value="P-loop containing nucleoside triphosphate hydrolases"/>
    <property type="match status" value="1"/>
</dbReference>
<evidence type="ECO:0000313" key="3">
    <source>
        <dbReference type="Proteomes" id="UP001596540"/>
    </source>
</evidence>
<dbReference type="Proteomes" id="UP001596540">
    <property type="component" value="Unassembled WGS sequence"/>
</dbReference>
<dbReference type="InterPro" id="IPR050625">
    <property type="entry name" value="ParA/MinD_ATPase"/>
</dbReference>
<gene>
    <name evidence="2" type="primary">ssd</name>
    <name evidence="2" type="ORF">ACFQRF_00550</name>
</gene>
<protein>
    <submittedName>
        <fullName evidence="2">Septum site-determining protein Ssd</fullName>
    </submittedName>
</protein>
<dbReference type="Pfam" id="PF26563">
    <property type="entry name" value="Rv3660c_N"/>
    <property type="match status" value="1"/>
</dbReference>
<dbReference type="InterPro" id="IPR027417">
    <property type="entry name" value="P-loop_NTPase"/>
</dbReference>
<dbReference type="NCBIfam" id="TIGR03815">
    <property type="entry name" value="CpaE_hom_Actino"/>
    <property type="match status" value="1"/>
</dbReference>
<dbReference type="PANTHER" id="PTHR43384">
    <property type="entry name" value="SEPTUM SITE-DETERMINING PROTEIN MIND HOMOLOG, CHLOROPLASTIC-RELATED"/>
    <property type="match status" value="1"/>
</dbReference>
<proteinExistence type="predicted"/>
<dbReference type="InterPro" id="IPR017746">
    <property type="entry name" value="Cellulose_synthase_operon_BcsQ"/>
</dbReference>
<feature type="domain" description="Rv3660c-like CheY-like N-terminal" evidence="1">
    <location>
        <begin position="17"/>
        <end position="134"/>
    </location>
</feature>
<evidence type="ECO:0000313" key="2">
    <source>
        <dbReference type="EMBL" id="MFC7326213.1"/>
    </source>
</evidence>
<evidence type="ECO:0000259" key="1">
    <source>
        <dbReference type="Pfam" id="PF26563"/>
    </source>
</evidence>
<reference evidence="3" key="1">
    <citation type="journal article" date="2019" name="Int. J. Syst. Evol. Microbiol.">
        <title>The Global Catalogue of Microorganisms (GCM) 10K type strain sequencing project: providing services to taxonomists for standard genome sequencing and annotation.</title>
        <authorList>
            <consortium name="The Broad Institute Genomics Platform"/>
            <consortium name="The Broad Institute Genome Sequencing Center for Infectious Disease"/>
            <person name="Wu L."/>
            <person name="Ma J."/>
        </authorList>
    </citation>
    <scope>NUCLEOTIDE SEQUENCE [LARGE SCALE GENOMIC DNA]</scope>
    <source>
        <strain evidence="3">CGMCC 4.7382</strain>
    </source>
</reference>
<dbReference type="PANTHER" id="PTHR43384:SF11">
    <property type="entry name" value="SEPTUM SITE DETERMINING PROTEIN"/>
    <property type="match status" value="1"/>
</dbReference>
<dbReference type="InterPro" id="IPR059050">
    <property type="entry name" value="Rv3660c_N"/>
</dbReference>
<accession>A0ABW2KA48</accession>
<dbReference type="Pfam" id="PF06564">
    <property type="entry name" value="CBP_BcsQ"/>
    <property type="match status" value="1"/>
</dbReference>